<dbReference type="Gene3D" id="3.40.50.300">
    <property type="entry name" value="P-loop containing nucleotide triphosphate hydrolases"/>
    <property type="match status" value="1"/>
</dbReference>
<keyword evidence="1" id="KW-0547">Nucleotide-binding</keyword>
<reference evidence="5" key="1">
    <citation type="submission" date="2015-09" db="EMBL/GenBank/DDBJ databases">
        <title>De novo assembly of Pectinophora gossypiella (Pink Bollworm) gut transcriptome.</title>
        <authorList>
            <person name="Tassone E.E."/>
        </authorList>
    </citation>
    <scope>NUCLEOTIDE SEQUENCE</scope>
</reference>
<evidence type="ECO:0000256" key="1">
    <source>
        <dbReference type="ARBA" id="ARBA00022741"/>
    </source>
</evidence>
<dbReference type="GO" id="GO:0005524">
    <property type="term" value="F:ATP binding"/>
    <property type="evidence" value="ECO:0007669"/>
    <property type="project" value="UniProtKB-KW"/>
</dbReference>
<dbReference type="InterPro" id="IPR027417">
    <property type="entry name" value="P-loop_NTPase"/>
</dbReference>
<dbReference type="EMBL" id="GDQN01010718">
    <property type="protein sequence ID" value="JAT80336.1"/>
    <property type="molecule type" value="Transcribed_RNA"/>
</dbReference>
<dbReference type="AlphaFoldDB" id="A0A1E1W026"/>
<accession>A0A1E1W026</accession>
<name>A0A1E1W026_PECGO</name>
<evidence type="ECO:0000313" key="5">
    <source>
        <dbReference type="EMBL" id="JAT80336.1"/>
    </source>
</evidence>
<dbReference type="PANTHER" id="PTHR47961">
    <property type="entry name" value="DNA POLYMERASE THETA, PUTATIVE (AFU_ORTHOLOGUE AFUA_1G05260)-RELATED"/>
    <property type="match status" value="1"/>
</dbReference>
<keyword evidence="2" id="KW-0378">Hydrolase</keyword>
<organism evidence="5">
    <name type="scientific">Pectinophora gossypiella</name>
    <name type="common">Cotton pink bollworm</name>
    <name type="synonym">Depressaria gossypiella</name>
    <dbReference type="NCBI Taxonomy" id="13191"/>
    <lineage>
        <taxon>Eukaryota</taxon>
        <taxon>Metazoa</taxon>
        <taxon>Ecdysozoa</taxon>
        <taxon>Arthropoda</taxon>
        <taxon>Hexapoda</taxon>
        <taxon>Insecta</taxon>
        <taxon>Pterygota</taxon>
        <taxon>Neoptera</taxon>
        <taxon>Endopterygota</taxon>
        <taxon>Lepidoptera</taxon>
        <taxon>Glossata</taxon>
        <taxon>Ditrysia</taxon>
        <taxon>Gelechioidea</taxon>
        <taxon>Gelechiidae</taxon>
        <taxon>Apatetrinae</taxon>
        <taxon>Pectinophora</taxon>
    </lineage>
</organism>
<evidence type="ECO:0000256" key="4">
    <source>
        <dbReference type="ARBA" id="ARBA00022840"/>
    </source>
</evidence>
<feature type="non-terminal residue" evidence="5">
    <location>
        <position position="241"/>
    </location>
</feature>
<sequence>KNDDPPLPCNQIEFLHDSGNTSSTSSEIPCSPGILECSQSKNEDKWESLDVSHNITNLATEIVKELGEINDISEELFNSKLEQEANLCDQVKDTLLSAMCEKHLRDNIEESFDAINESIYNLTKGEDDINDKRNTLFETKDSFLLDIRESGIVDEKENNANNTTQLGKCKKDISSFYGLPIMAKSLFKTFRSIEKFYDWQEECLNLPAVKERRNLIYALPTSGGKTLVAEVLMLREVLCRK</sequence>
<evidence type="ECO:0000256" key="2">
    <source>
        <dbReference type="ARBA" id="ARBA00022801"/>
    </source>
</evidence>
<feature type="non-terminal residue" evidence="5">
    <location>
        <position position="1"/>
    </location>
</feature>
<dbReference type="SUPFAM" id="SSF52540">
    <property type="entry name" value="P-loop containing nucleoside triphosphate hydrolases"/>
    <property type="match status" value="1"/>
</dbReference>
<evidence type="ECO:0000256" key="3">
    <source>
        <dbReference type="ARBA" id="ARBA00022806"/>
    </source>
</evidence>
<dbReference type="PANTHER" id="PTHR47961:SF12">
    <property type="entry name" value="HELICASE POLQ-LIKE"/>
    <property type="match status" value="1"/>
</dbReference>
<dbReference type="InterPro" id="IPR050474">
    <property type="entry name" value="Hel308_SKI2-like"/>
</dbReference>
<dbReference type="OrthoDB" id="2320933at2759"/>
<proteinExistence type="predicted"/>
<gene>
    <name evidence="5" type="ORF">g.16547</name>
</gene>
<protein>
    <recommendedName>
        <fullName evidence="6">DEAD/DEAH box helicase domain-containing protein</fullName>
    </recommendedName>
</protein>
<evidence type="ECO:0008006" key="6">
    <source>
        <dbReference type="Google" id="ProtNLM"/>
    </source>
</evidence>
<keyword evidence="4" id="KW-0067">ATP-binding</keyword>
<dbReference type="GO" id="GO:0016787">
    <property type="term" value="F:hydrolase activity"/>
    <property type="evidence" value="ECO:0007669"/>
    <property type="project" value="UniProtKB-KW"/>
</dbReference>
<keyword evidence="3" id="KW-0347">Helicase</keyword>
<dbReference type="GO" id="GO:0004386">
    <property type="term" value="F:helicase activity"/>
    <property type="evidence" value="ECO:0007669"/>
    <property type="project" value="UniProtKB-KW"/>
</dbReference>